<dbReference type="SUPFAM" id="SSF46785">
    <property type="entry name" value="Winged helix' DNA-binding domain"/>
    <property type="match status" value="1"/>
</dbReference>
<evidence type="ECO:0000256" key="1">
    <source>
        <dbReference type="ARBA" id="ARBA00023015"/>
    </source>
</evidence>
<keyword evidence="3" id="KW-0804">Transcription</keyword>
<dbReference type="Proteomes" id="UP000095651">
    <property type="component" value="Unassembled WGS sequence"/>
</dbReference>
<evidence type="ECO:0000313" key="5">
    <source>
        <dbReference type="EMBL" id="CUN98809.1"/>
    </source>
</evidence>
<dbReference type="Pfam" id="PF07702">
    <property type="entry name" value="UTRA"/>
    <property type="match status" value="1"/>
</dbReference>
<dbReference type="InterPro" id="IPR036390">
    <property type="entry name" value="WH_DNA-bd_sf"/>
</dbReference>
<dbReference type="AlphaFoldDB" id="A0A174BF35"/>
<protein>
    <submittedName>
        <fullName evidence="5">Transcriptional regulator</fullName>
    </submittedName>
</protein>
<dbReference type="InterPro" id="IPR000524">
    <property type="entry name" value="Tscrpt_reg_HTH_GntR"/>
</dbReference>
<dbReference type="PANTHER" id="PTHR44846:SF1">
    <property type="entry name" value="MANNOSYL-D-GLYCERATE TRANSPORT_METABOLISM SYSTEM REPRESSOR MNGR-RELATED"/>
    <property type="match status" value="1"/>
</dbReference>
<proteinExistence type="predicted"/>
<dbReference type="InterPro" id="IPR036388">
    <property type="entry name" value="WH-like_DNA-bd_sf"/>
</dbReference>
<dbReference type="InterPro" id="IPR028978">
    <property type="entry name" value="Chorismate_lyase_/UTRA_dom_sf"/>
</dbReference>
<dbReference type="PROSITE" id="PS50949">
    <property type="entry name" value="HTH_GNTR"/>
    <property type="match status" value="1"/>
</dbReference>
<dbReference type="GO" id="GO:0003677">
    <property type="term" value="F:DNA binding"/>
    <property type="evidence" value="ECO:0007669"/>
    <property type="project" value="UniProtKB-KW"/>
</dbReference>
<dbReference type="Pfam" id="PF00392">
    <property type="entry name" value="GntR"/>
    <property type="match status" value="1"/>
</dbReference>
<dbReference type="PANTHER" id="PTHR44846">
    <property type="entry name" value="MANNOSYL-D-GLYCERATE TRANSPORT/METABOLISM SYSTEM REPRESSOR MNGR-RELATED"/>
    <property type="match status" value="1"/>
</dbReference>
<dbReference type="GO" id="GO:0003700">
    <property type="term" value="F:DNA-binding transcription factor activity"/>
    <property type="evidence" value="ECO:0007669"/>
    <property type="project" value="InterPro"/>
</dbReference>
<sequence length="506" mass="57048">MVKRCTGEDESRLLDFLQNDAVYHTFLLADIGNYGFDQEFQTVYAGLEEDRITHVYLKFYGNLIVAGEAGNIDGEFLRTLTEEWKPDVIMGKAELTKAAGRWIPGYELAEKNLYLLEDSAHLIGETGLPEGVTMKKGVPGDEDKIHAFLMTIPEIRALYASKEMIADRLKSGDGTHLYLERNGEMIAHVNSAAKSPFTVMLGGAAVKVTERGKNLEALLVSRISRDILAEGKKPCLFCDRGEEHNLFVQIGFQKAGIWGTLTPKKPEEGKSRLPSYIPVYNRLFQDLMDGVYEKDSLLPSENVLAAAYKVSRNTLRQALTILTQDGFIYKRQGKGTFVSYDCRRNEKKNLYNFLRECAKEPVSRVTMDYNIGLPTNIAKQKLKLKDGDEVLASNNVYWGEEGPIGQSFLQIPMEVIMGSGIDEKEPDEEQLLHFMDSLIYQKAVKAHMTIQVVAADEQVISYMDIPEGTVLLHMEQILYGPDYTPAARIKYYFIPDKYQVDCQLQA</sequence>
<dbReference type="SUPFAM" id="SSF64288">
    <property type="entry name" value="Chorismate lyase-like"/>
    <property type="match status" value="1"/>
</dbReference>
<dbReference type="SMART" id="SM00345">
    <property type="entry name" value="HTH_GNTR"/>
    <property type="match status" value="1"/>
</dbReference>
<evidence type="ECO:0000256" key="3">
    <source>
        <dbReference type="ARBA" id="ARBA00023163"/>
    </source>
</evidence>
<reference evidence="5 6" key="1">
    <citation type="submission" date="2015-09" db="EMBL/GenBank/DDBJ databases">
        <authorList>
            <consortium name="Pathogen Informatics"/>
        </authorList>
    </citation>
    <scope>NUCLEOTIDE SEQUENCE [LARGE SCALE GENOMIC DNA]</scope>
    <source>
        <strain evidence="5 6">2789STDY5608850</strain>
    </source>
</reference>
<gene>
    <name evidence="5" type="primary">yurK_1</name>
    <name evidence="5" type="ORF">ERS852407_01563</name>
</gene>
<evidence type="ECO:0000256" key="2">
    <source>
        <dbReference type="ARBA" id="ARBA00023125"/>
    </source>
</evidence>
<dbReference type="InterPro" id="IPR011663">
    <property type="entry name" value="UTRA"/>
</dbReference>
<keyword evidence="2" id="KW-0238">DNA-binding</keyword>
<dbReference type="Gene3D" id="1.10.10.10">
    <property type="entry name" value="Winged helix-like DNA-binding domain superfamily/Winged helix DNA-binding domain"/>
    <property type="match status" value="1"/>
</dbReference>
<evidence type="ECO:0000259" key="4">
    <source>
        <dbReference type="PROSITE" id="PS50949"/>
    </source>
</evidence>
<dbReference type="CDD" id="cd07377">
    <property type="entry name" value="WHTH_GntR"/>
    <property type="match status" value="1"/>
</dbReference>
<evidence type="ECO:0000313" key="6">
    <source>
        <dbReference type="Proteomes" id="UP000095651"/>
    </source>
</evidence>
<dbReference type="EMBL" id="CYZE01000003">
    <property type="protein sequence ID" value="CUN98809.1"/>
    <property type="molecule type" value="Genomic_DNA"/>
</dbReference>
<organism evidence="5 6">
    <name type="scientific">Hungatella hathewayi</name>
    <dbReference type="NCBI Taxonomy" id="154046"/>
    <lineage>
        <taxon>Bacteria</taxon>
        <taxon>Bacillati</taxon>
        <taxon>Bacillota</taxon>
        <taxon>Clostridia</taxon>
        <taxon>Lachnospirales</taxon>
        <taxon>Lachnospiraceae</taxon>
        <taxon>Hungatella</taxon>
    </lineage>
</organism>
<dbReference type="InterPro" id="IPR050679">
    <property type="entry name" value="Bact_HTH_transcr_reg"/>
</dbReference>
<dbReference type="Gene3D" id="3.40.1410.10">
    <property type="entry name" value="Chorismate lyase-like"/>
    <property type="match status" value="1"/>
</dbReference>
<dbReference type="RefSeq" id="WP_055654015.1">
    <property type="nucleotide sequence ID" value="NZ_CABIXC010000003.1"/>
</dbReference>
<dbReference type="GO" id="GO:0045892">
    <property type="term" value="P:negative regulation of DNA-templated transcription"/>
    <property type="evidence" value="ECO:0007669"/>
    <property type="project" value="TreeGrafter"/>
</dbReference>
<name>A0A174BF35_9FIRM</name>
<keyword evidence="1" id="KW-0805">Transcription regulation</keyword>
<accession>A0A174BF35</accession>
<feature type="domain" description="HTH gntR-type" evidence="4">
    <location>
        <begin position="273"/>
        <end position="341"/>
    </location>
</feature>
<dbReference type="PRINTS" id="PR00035">
    <property type="entry name" value="HTHGNTR"/>
</dbReference>